<evidence type="ECO:0000313" key="2">
    <source>
        <dbReference type="EMBL" id="KAK7345613.1"/>
    </source>
</evidence>
<evidence type="ECO:0000256" key="1">
    <source>
        <dbReference type="SAM" id="Phobius"/>
    </source>
</evidence>
<keyword evidence="1" id="KW-1133">Transmembrane helix</keyword>
<name>A0AAN9M548_CANGL</name>
<gene>
    <name evidence="2" type="ORF">VNO77_16220</name>
</gene>
<reference evidence="2 3" key="1">
    <citation type="submission" date="2024-01" db="EMBL/GenBank/DDBJ databases">
        <title>The genomes of 5 underutilized Papilionoideae crops provide insights into root nodulation and disease resistanc.</title>
        <authorList>
            <person name="Jiang F."/>
        </authorList>
    </citation>
    <scope>NUCLEOTIDE SEQUENCE [LARGE SCALE GENOMIC DNA]</scope>
    <source>
        <strain evidence="2">LVBAO_FW01</strain>
        <tissue evidence="2">Leaves</tissue>
    </source>
</reference>
<feature type="transmembrane region" description="Helical" evidence="1">
    <location>
        <begin position="44"/>
        <end position="63"/>
    </location>
</feature>
<dbReference type="AlphaFoldDB" id="A0AAN9M548"/>
<organism evidence="2 3">
    <name type="scientific">Canavalia gladiata</name>
    <name type="common">Sword bean</name>
    <name type="synonym">Dolichos gladiatus</name>
    <dbReference type="NCBI Taxonomy" id="3824"/>
    <lineage>
        <taxon>Eukaryota</taxon>
        <taxon>Viridiplantae</taxon>
        <taxon>Streptophyta</taxon>
        <taxon>Embryophyta</taxon>
        <taxon>Tracheophyta</taxon>
        <taxon>Spermatophyta</taxon>
        <taxon>Magnoliopsida</taxon>
        <taxon>eudicotyledons</taxon>
        <taxon>Gunneridae</taxon>
        <taxon>Pentapetalae</taxon>
        <taxon>rosids</taxon>
        <taxon>fabids</taxon>
        <taxon>Fabales</taxon>
        <taxon>Fabaceae</taxon>
        <taxon>Papilionoideae</taxon>
        <taxon>50 kb inversion clade</taxon>
        <taxon>NPAAA clade</taxon>
        <taxon>indigoferoid/millettioid clade</taxon>
        <taxon>Phaseoleae</taxon>
        <taxon>Canavalia</taxon>
    </lineage>
</organism>
<evidence type="ECO:0000313" key="3">
    <source>
        <dbReference type="Proteomes" id="UP001367508"/>
    </source>
</evidence>
<dbReference type="Proteomes" id="UP001367508">
    <property type="component" value="Unassembled WGS sequence"/>
</dbReference>
<comment type="caution">
    <text evidence="2">The sequence shown here is derived from an EMBL/GenBank/DDBJ whole genome shotgun (WGS) entry which is preliminary data.</text>
</comment>
<keyword evidence="1" id="KW-0472">Membrane</keyword>
<feature type="transmembrane region" description="Helical" evidence="1">
    <location>
        <begin position="6"/>
        <end position="23"/>
    </location>
</feature>
<accession>A0AAN9M548</accession>
<keyword evidence="3" id="KW-1185">Reference proteome</keyword>
<protein>
    <submittedName>
        <fullName evidence="2">Uncharacterized protein</fullName>
    </submittedName>
</protein>
<keyword evidence="1" id="KW-0812">Transmembrane</keyword>
<proteinExistence type="predicted"/>
<sequence>MLYMSFLYFVKGSWIVFVLFYLNRQNIKWSVFVLWMLQLNSLRYGVALVKLLAFVSFALNSSISSYL</sequence>
<dbReference type="EMBL" id="JAYMYQ010000003">
    <property type="protein sequence ID" value="KAK7345613.1"/>
    <property type="molecule type" value="Genomic_DNA"/>
</dbReference>